<reference evidence="2 3" key="1">
    <citation type="journal article" date="2014" name="Genome Biol. Evol.">
        <title>The secreted proteins of Achlya hypogyna and Thraustotheca clavata identify the ancestral oomycete secretome and reveal gene acquisitions by horizontal gene transfer.</title>
        <authorList>
            <person name="Misner I."/>
            <person name="Blouin N."/>
            <person name="Leonard G."/>
            <person name="Richards T.A."/>
            <person name="Lane C.E."/>
        </authorList>
    </citation>
    <scope>NUCLEOTIDE SEQUENCE [LARGE SCALE GENOMIC DNA]</scope>
    <source>
        <strain evidence="2 3">ATCC 48635</strain>
    </source>
</reference>
<evidence type="ECO:0000313" key="3">
    <source>
        <dbReference type="Proteomes" id="UP000243579"/>
    </source>
</evidence>
<dbReference type="AlphaFoldDB" id="A0A1V9ZKF1"/>
<gene>
    <name evidence="2" type="ORF">ACHHYP_08946</name>
</gene>
<keyword evidence="3" id="KW-1185">Reference proteome</keyword>
<proteinExistence type="predicted"/>
<evidence type="ECO:0000313" key="2">
    <source>
        <dbReference type="EMBL" id="OQR98270.1"/>
    </source>
</evidence>
<name>A0A1V9ZKF1_ACHHY</name>
<accession>A0A1V9ZKF1</accession>
<comment type="caution">
    <text evidence="2">The sequence shown here is derived from an EMBL/GenBank/DDBJ whole genome shotgun (WGS) entry which is preliminary data.</text>
</comment>
<sequence>MPEAYDGPVLREMATFATWKSTFLSAAGDLCISEYYTVDEYENLFLSELMGQRKWTALRASAAAAEPALPHNSTPNECDQALRRRMRRLYCALKDEGRSINRRLVHFAKQFLRSAVAPALHCHFHECDSPYDMWQSLLATELTTDLPTLLRRVEAVTYRPGVDAPTFLRRLEAALHAYIAVALPQAPECSAVMSFRDTIVSRVKASFLRRALKVQTDVGTNFYELKTQLLRQTSSAPAVGCSYCKSPTHTDSRCFHLAVAHRQGIVRRDYDLPLGEVYPMGTNGLSEDPSHAFCTHCQASDHRDASCVRRASNTSDDLVGTGYRRQQSDLTEPKATPRGPTSGLALPGRSPQGQLKPPNRPRGDTGQTTRTPTALTSVAAGHCEYCHSKQHVDSVCAHLARAIRDGIVRADYSMPAGMAYPRVDQRDLIESMRRFCMYCQSTKHTDAVCYLLKQDIKHGRVRANYAPSFCY</sequence>
<dbReference type="EMBL" id="JNBR01000088">
    <property type="protein sequence ID" value="OQR98270.1"/>
    <property type="molecule type" value="Genomic_DNA"/>
</dbReference>
<evidence type="ECO:0000256" key="1">
    <source>
        <dbReference type="SAM" id="MobiDB-lite"/>
    </source>
</evidence>
<feature type="region of interest" description="Disordered" evidence="1">
    <location>
        <begin position="316"/>
        <end position="370"/>
    </location>
</feature>
<protein>
    <submittedName>
        <fullName evidence="2">Uncharacterized protein</fullName>
    </submittedName>
</protein>
<organism evidence="2 3">
    <name type="scientific">Achlya hypogyna</name>
    <name type="common">Oomycete</name>
    <name type="synonym">Protoachlya hypogyna</name>
    <dbReference type="NCBI Taxonomy" id="1202772"/>
    <lineage>
        <taxon>Eukaryota</taxon>
        <taxon>Sar</taxon>
        <taxon>Stramenopiles</taxon>
        <taxon>Oomycota</taxon>
        <taxon>Saprolegniomycetes</taxon>
        <taxon>Saprolegniales</taxon>
        <taxon>Achlyaceae</taxon>
        <taxon>Achlya</taxon>
    </lineage>
</organism>
<dbReference type="Proteomes" id="UP000243579">
    <property type="component" value="Unassembled WGS sequence"/>
</dbReference>